<sequence length="588" mass="64291">MEIEEPTSNVEVTPSSPCEHQSSKITTSSQDVEKCSMVASVPSKHQPVTSTLSLEGVNQKIRSVPGSLSWTARALLVWLILQFGADSSVPTSNFMIFPLPKGRNGAGAPPSGTQETAGALGLGLKTTTTIGTAFSFLFPVFSVVFAWLADVTFTRLQIIMWSNIMGCLYLALMLVASIPSVIASGHAAIPFMIGMAGKQIARAMVPVVIVPFILDQCSPTVDYFSTLASGERLLVKRQLTEEKVAYLTNGLVDAGGFLSIATTLFEKRVGFWLAWLVPFSIRVVLLLSLLLLRPRIVRNQPEKKGMSKIISMLRMLIRQTGWRFLVHDDAWETVKPSRLRNGDTTIEQNRGVVNWEDADMDALQRFYHACKIFCILPPYFLVGPMLGNLLSAQGSSMTTNGTPNDILDNITSAAVIIVSYALPIWIFPFLRHHGIKIQPILLITVGCTLIIVAAMIGGFLQLHIYHTSPCGYHATGCTKGTGVSPISIWAQTPIYILQSISIVFTVSSVLGVACHFAPRNMMSVSISAMISVYIIKDAAGLGLAQAVSDPYLVWVWFGPALVMSVLTAMFYWSFRHLDEELSDRVRIG</sequence>
<feature type="transmembrane region" description="Helical" evidence="7">
    <location>
        <begin position="410"/>
        <end position="428"/>
    </location>
</feature>
<dbReference type="EMBL" id="KN847499">
    <property type="protein sequence ID" value="KIW10878.1"/>
    <property type="molecule type" value="Genomic_DNA"/>
</dbReference>
<keyword evidence="4 7" id="KW-1133">Transmembrane helix</keyword>
<dbReference type="OrthoDB" id="8904098at2759"/>
<evidence type="ECO:0000256" key="7">
    <source>
        <dbReference type="SAM" id="Phobius"/>
    </source>
</evidence>
<feature type="transmembrane region" description="Helical" evidence="7">
    <location>
        <begin position="440"/>
        <end position="460"/>
    </location>
</feature>
<feature type="transmembrane region" description="Helical" evidence="7">
    <location>
        <begin position="494"/>
        <end position="514"/>
    </location>
</feature>
<dbReference type="GeneID" id="27337260"/>
<comment type="similarity">
    <text evidence="2">Belongs to the major facilitator superfamily. Proton-dependent oligopeptide transporter (POT/PTR) (TC 2.A.17) family.</text>
</comment>
<comment type="subcellular location">
    <subcellularLocation>
        <location evidence="1">Membrane</location>
        <topology evidence="1">Multi-pass membrane protein</topology>
    </subcellularLocation>
</comment>
<dbReference type="HOGENOM" id="CLU_004790_4_3_1"/>
<dbReference type="VEuPathDB" id="FungiDB:PV08_10177"/>
<feature type="transmembrane region" description="Helical" evidence="7">
    <location>
        <begin position="526"/>
        <end position="547"/>
    </location>
</feature>
<evidence type="ECO:0000256" key="5">
    <source>
        <dbReference type="ARBA" id="ARBA00023136"/>
    </source>
</evidence>
<dbReference type="GO" id="GO:0016020">
    <property type="term" value="C:membrane"/>
    <property type="evidence" value="ECO:0007669"/>
    <property type="project" value="UniProtKB-SubCell"/>
</dbReference>
<protein>
    <submittedName>
        <fullName evidence="8">Uncharacterized protein</fullName>
    </submittedName>
</protein>
<feature type="region of interest" description="Disordered" evidence="6">
    <location>
        <begin position="1"/>
        <end position="29"/>
    </location>
</feature>
<keyword evidence="9" id="KW-1185">Reference proteome</keyword>
<feature type="transmembrane region" description="Helical" evidence="7">
    <location>
        <begin position="169"/>
        <end position="193"/>
    </location>
</feature>
<feature type="transmembrane region" description="Helical" evidence="7">
    <location>
        <begin position="271"/>
        <end position="292"/>
    </location>
</feature>
<organism evidence="8 9">
    <name type="scientific">Exophiala spinifera</name>
    <dbReference type="NCBI Taxonomy" id="91928"/>
    <lineage>
        <taxon>Eukaryota</taxon>
        <taxon>Fungi</taxon>
        <taxon>Dikarya</taxon>
        <taxon>Ascomycota</taxon>
        <taxon>Pezizomycotina</taxon>
        <taxon>Eurotiomycetes</taxon>
        <taxon>Chaetothyriomycetidae</taxon>
        <taxon>Chaetothyriales</taxon>
        <taxon>Herpotrichiellaceae</taxon>
        <taxon>Exophiala</taxon>
    </lineage>
</organism>
<dbReference type="PANTHER" id="PTHR11654">
    <property type="entry name" value="OLIGOPEPTIDE TRANSPORTER-RELATED"/>
    <property type="match status" value="1"/>
</dbReference>
<dbReference type="Proteomes" id="UP000053328">
    <property type="component" value="Unassembled WGS sequence"/>
</dbReference>
<evidence type="ECO:0000256" key="2">
    <source>
        <dbReference type="ARBA" id="ARBA00005982"/>
    </source>
</evidence>
<keyword evidence="5 7" id="KW-0472">Membrane</keyword>
<dbReference type="RefSeq" id="XP_016231094.1">
    <property type="nucleotide sequence ID" value="XM_016384492.1"/>
</dbReference>
<gene>
    <name evidence="8" type="ORF">PV08_10177</name>
</gene>
<keyword evidence="3 7" id="KW-0812">Transmembrane</keyword>
<evidence type="ECO:0000313" key="8">
    <source>
        <dbReference type="EMBL" id="KIW10878.1"/>
    </source>
</evidence>
<dbReference type="GO" id="GO:0022857">
    <property type="term" value="F:transmembrane transporter activity"/>
    <property type="evidence" value="ECO:0007669"/>
    <property type="project" value="InterPro"/>
</dbReference>
<name>A0A0D2AVW9_9EURO</name>
<evidence type="ECO:0000256" key="6">
    <source>
        <dbReference type="SAM" id="MobiDB-lite"/>
    </source>
</evidence>
<dbReference type="AlphaFoldDB" id="A0A0D2AVW9"/>
<evidence type="ECO:0000256" key="4">
    <source>
        <dbReference type="ARBA" id="ARBA00022989"/>
    </source>
</evidence>
<feature type="transmembrane region" description="Helical" evidence="7">
    <location>
        <begin position="553"/>
        <end position="574"/>
    </location>
</feature>
<accession>A0A0D2AVW9</accession>
<proteinExistence type="inferred from homology"/>
<evidence type="ECO:0000256" key="1">
    <source>
        <dbReference type="ARBA" id="ARBA00004141"/>
    </source>
</evidence>
<evidence type="ECO:0000256" key="3">
    <source>
        <dbReference type="ARBA" id="ARBA00022692"/>
    </source>
</evidence>
<dbReference type="InterPro" id="IPR036259">
    <property type="entry name" value="MFS_trans_sf"/>
</dbReference>
<dbReference type="InterPro" id="IPR000109">
    <property type="entry name" value="POT_fam"/>
</dbReference>
<dbReference type="Gene3D" id="1.20.1250.20">
    <property type="entry name" value="MFS general substrate transporter like domains"/>
    <property type="match status" value="1"/>
</dbReference>
<dbReference type="Pfam" id="PF00854">
    <property type="entry name" value="PTR2"/>
    <property type="match status" value="1"/>
</dbReference>
<feature type="transmembrane region" description="Helical" evidence="7">
    <location>
        <begin position="130"/>
        <end position="149"/>
    </location>
</feature>
<reference evidence="8 9" key="1">
    <citation type="submission" date="2015-01" db="EMBL/GenBank/DDBJ databases">
        <title>The Genome Sequence of Exophiala spinifera CBS89968.</title>
        <authorList>
            <consortium name="The Broad Institute Genomics Platform"/>
            <person name="Cuomo C."/>
            <person name="de Hoog S."/>
            <person name="Gorbushina A."/>
            <person name="Stielow B."/>
            <person name="Teixiera M."/>
            <person name="Abouelleil A."/>
            <person name="Chapman S.B."/>
            <person name="Priest M."/>
            <person name="Young S.K."/>
            <person name="Wortman J."/>
            <person name="Nusbaum C."/>
            <person name="Birren B."/>
        </authorList>
    </citation>
    <scope>NUCLEOTIDE SEQUENCE [LARGE SCALE GENOMIC DNA]</scope>
    <source>
        <strain evidence="8 9">CBS 89968</strain>
    </source>
</reference>
<evidence type="ECO:0000313" key="9">
    <source>
        <dbReference type="Proteomes" id="UP000053328"/>
    </source>
</evidence>
<feature type="transmembrane region" description="Helical" evidence="7">
    <location>
        <begin position="372"/>
        <end position="390"/>
    </location>
</feature>